<keyword evidence="1" id="KW-0560">Oxidoreductase</keyword>
<evidence type="ECO:0000256" key="2">
    <source>
        <dbReference type="SAM" id="MobiDB-lite"/>
    </source>
</evidence>
<evidence type="ECO:0000256" key="1">
    <source>
        <dbReference type="ARBA" id="ARBA00023002"/>
    </source>
</evidence>
<dbReference type="InterPro" id="IPR016163">
    <property type="entry name" value="Ald_DH_C"/>
</dbReference>
<dbReference type="EMBL" id="CYHE01000001">
    <property type="protein sequence ID" value="CUA92378.1"/>
    <property type="molecule type" value="Genomic_DNA"/>
</dbReference>
<evidence type="ECO:0000259" key="3">
    <source>
        <dbReference type="Pfam" id="PF00171"/>
    </source>
</evidence>
<dbReference type="Gene3D" id="3.40.605.10">
    <property type="entry name" value="Aldehyde Dehydrogenase, Chain A, domain 1"/>
    <property type="match status" value="1"/>
</dbReference>
<sequence>MSLSFHPTYGLAAGVYTRDVSRALKSLRHIEASATRINRNGRSRIHIQPVGGCKSSGIGKDPGRDACNANRRSKSVLIDL</sequence>
<reference evidence="5" key="1">
    <citation type="submission" date="2015-08" db="EMBL/GenBank/DDBJ databases">
        <authorList>
            <person name="Varghese N."/>
        </authorList>
    </citation>
    <scope>NUCLEOTIDE SEQUENCE [LARGE SCALE GENOMIC DNA]</scope>
    <source>
        <strain evidence="5">DSM 23407</strain>
    </source>
</reference>
<accession>A0A0K6HNK2</accession>
<dbReference type="SUPFAM" id="SSF53720">
    <property type="entry name" value="ALDH-like"/>
    <property type="match status" value="1"/>
</dbReference>
<proteinExistence type="predicted"/>
<organism evidence="4 5">
    <name type="scientific">Pannonibacter indicus</name>
    <dbReference type="NCBI Taxonomy" id="466044"/>
    <lineage>
        <taxon>Bacteria</taxon>
        <taxon>Pseudomonadati</taxon>
        <taxon>Pseudomonadota</taxon>
        <taxon>Alphaproteobacteria</taxon>
        <taxon>Hyphomicrobiales</taxon>
        <taxon>Stappiaceae</taxon>
        <taxon>Pannonibacter</taxon>
    </lineage>
</organism>
<dbReference type="Gene3D" id="3.40.309.10">
    <property type="entry name" value="Aldehyde Dehydrogenase, Chain A, domain 2"/>
    <property type="match status" value="1"/>
</dbReference>
<dbReference type="InterPro" id="IPR016161">
    <property type="entry name" value="Ald_DH/histidinol_DH"/>
</dbReference>
<dbReference type="Proteomes" id="UP000183900">
    <property type="component" value="Unassembled WGS sequence"/>
</dbReference>
<feature type="region of interest" description="Disordered" evidence="2">
    <location>
        <begin position="46"/>
        <end position="67"/>
    </location>
</feature>
<evidence type="ECO:0000313" key="5">
    <source>
        <dbReference type="Proteomes" id="UP000183900"/>
    </source>
</evidence>
<dbReference type="OrthoDB" id="7827050at2"/>
<dbReference type="InterPro" id="IPR015590">
    <property type="entry name" value="Aldehyde_DH_dom"/>
</dbReference>
<gene>
    <name evidence="4" type="ORF">Ga0061067_101501</name>
</gene>
<dbReference type="InterPro" id="IPR016162">
    <property type="entry name" value="Ald_DH_N"/>
</dbReference>
<evidence type="ECO:0000313" key="4">
    <source>
        <dbReference type="EMBL" id="CUA92378.1"/>
    </source>
</evidence>
<dbReference type="PANTHER" id="PTHR11699">
    <property type="entry name" value="ALDEHYDE DEHYDROGENASE-RELATED"/>
    <property type="match status" value="1"/>
</dbReference>
<feature type="domain" description="Aldehyde dehydrogenase" evidence="3">
    <location>
        <begin position="8"/>
        <end position="76"/>
    </location>
</feature>
<name>A0A0K6HNK2_9HYPH</name>
<dbReference type="Pfam" id="PF00171">
    <property type="entry name" value="Aldedh"/>
    <property type="match status" value="1"/>
</dbReference>
<dbReference type="AlphaFoldDB" id="A0A0K6HNK2"/>
<protein>
    <submittedName>
        <fullName evidence="4">Aldehyde dehydrogenase family</fullName>
    </submittedName>
</protein>
<keyword evidence="5" id="KW-1185">Reference proteome</keyword>
<dbReference type="GO" id="GO:0016620">
    <property type="term" value="F:oxidoreductase activity, acting on the aldehyde or oxo group of donors, NAD or NADP as acceptor"/>
    <property type="evidence" value="ECO:0007669"/>
    <property type="project" value="InterPro"/>
</dbReference>